<evidence type="ECO:0000313" key="2">
    <source>
        <dbReference type="EMBL" id="SDC28749.1"/>
    </source>
</evidence>
<name>A0A1G6KCE3_9GAMM</name>
<dbReference type="Pfam" id="PF04307">
    <property type="entry name" value="YdjM"/>
    <property type="match status" value="1"/>
</dbReference>
<dbReference type="InterPro" id="IPR007404">
    <property type="entry name" value="YdjM-like"/>
</dbReference>
<gene>
    <name evidence="2" type="ORF">SAMN05421749_10410</name>
</gene>
<organism evidence="2 3">
    <name type="scientific">Acinetobacter marinus</name>
    <dbReference type="NCBI Taxonomy" id="281375"/>
    <lineage>
        <taxon>Bacteria</taxon>
        <taxon>Pseudomonadati</taxon>
        <taxon>Pseudomonadota</taxon>
        <taxon>Gammaproteobacteria</taxon>
        <taxon>Moraxellales</taxon>
        <taxon>Moraxellaceae</taxon>
        <taxon>Acinetobacter</taxon>
    </lineage>
</organism>
<feature type="transmembrane region" description="Helical" evidence="1">
    <location>
        <begin position="29"/>
        <end position="50"/>
    </location>
</feature>
<dbReference type="RefSeq" id="WP_092618787.1">
    <property type="nucleotide sequence ID" value="NZ_FMYK01000004.1"/>
</dbReference>
<evidence type="ECO:0000313" key="3">
    <source>
        <dbReference type="Proteomes" id="UP000242317"/>
    </source>
</evidence>
<reference evidence="3" key="1">
    <citation type="submission" date="2016-09" db="EMBL/GenBank/DDBJ databases">
        <authorList>
            <person name="Varghese N."/>
            <person name="Submissions S."/>
        </authorList>
    </citation>
    <scope>NUCLEOTIDE SEQUENCE [LARGE SCALE GENOMIC DNA]</scope>
    <source>
        <strain evidence="3">ANC 3699</strain>
    </source>
</reference>
<proteinExistence type="predicted"/>
<dbReference type="OrthoDB" id="199738at2"/>
<protein>
    <submittedName>
        <fullName evidence="2">Inner membrane protein</fullName>
    </submittedName>
</protein>
<sequence length="166" mass="19685">MFIAHLPSGYILAKILTKKLKQTQISTKALFAIVMVGAVFPDIDLFYFYFVDDRSVHHHKYFLHWFSFWIPIFLSSFLWLAIFKRQSKIALAVCLFCGAAILHIILDTFVGDIWLFAPFIDKPYVFFEVTAKYQPWWLNFILHWSFLVEILITIYALWIFITGKFK</sequence>
<keyword evidence="1" id="KW-0472">Membrane</keyword>
<feature type="transmembrane region" description="Helical" evidence="1">
    <location>
        <begin position="62"/>
        <end position="82"/>
    </location>
</feature>
<evidence type="ECO:0000256" key="1">
    <source>
        <dbReference type="SAM" id="Phobius"/>
    </source>
</evidence>
<feature type="transmembrane region" description="Helical" evidence="1">
    <location>
        <begin position="136"/>
        <end position="161"/>
    </location>
</feature>
<accession>A0A1G6KCE3</accession>
<keyword evidence="1" id="KW-1133">Transmembrane helix</keyword>
<feature type="transmembrane region" description="Helical" evidence="1">
    <location>
        <begin position="89"/>
        <end position="116"/>
    </location>
</feature>
<keyword evidence="3" id="KW-1185">Reference proteome</keyword>
<dbReference type="EMBL" id="FMYK01000004">
    <property type="protein sequence ID" value="SDC28749.1"/>
    <property type="molecule type" value="Genomic_DNA"/>
</dbReference>
<keyword evidence="1" id="KW-0812">Transmembrane</keyword>
<dbReference type="Proteomes" id="UP000242317">
    <property type="component" value="Unassembled WGS sequence"/>
</dbReference>
<dbReference type="AlphaFoldDB" id="A0A1G6KCE3"/>